<feature type="transmembrane region" description="Helical" evidence="5">
    <location>
        <begin position="195"/>
        <end position="215"/>
    </location>
</feature>
<keyword evidence="4 5" id="KW-0472">Membrane</keyword>
<evidence type="ECO:0000256" key="6">
    <source>
        <dbReference type="SAM" id="MobiDB-lite"/>
    </source>
</evidence>
<dbReference type="HAMAP" id="MF_01600">
    <property type="entry name" value="UPF0182"/>
    <property type="match status" value="1"/>
</dbReference>
<dbReference type="GO" id="GO:0005886">
    <property type="term" value="C:plasma membrane"/>
    <property type="evidence" value="ECO:0007669"/>
    <property type="project" value="UniProtKB-SubCell"/>
</dbReference>
<comment type="caution">
    <text evidence="7">The sequence shown here is derived from an EMBL/GenBank/DDBJ whole genome shotgun (WGS) entry which is preliminary data.</text>
</comment>
<feature type="transmembrane region" description="Helical" evidence="5">
    <location>
        <begin position="157"/>
        <end position="175"/>
    </location>
</feature>
<comment type="similarity">
    <text evidence="5">Belongs to the UPF0182 family.</text>
</comment>
<dbReference type="InterPro" id="IPR005372">
    <property type="entry name" value="UPF0182"/>
</dbReference>
<sequence>MRPYFVFGLLAVLALLVFSGSLLHLLTESWWFEAVGYSDVFRIRVTWQLVTALGAFVLSALVLWGNYRLALWQTRDRDYYRPANSEWAPYIPALTRYAALILILLLSLSWALGAAAAWETILKFLNPSEFGVSEPIYGQDIGFYVFRLPFYQGLQQAASELIVWSIILAIAIYAIRGEVRPERGWKYFLTGEVKAHLCVLLALLAVAIAAGFWLARYDLLYSPTGVVFGAGYTDVNARMHAYGIMGVITLVVGGLFVASLWRSGFSLPVAGIAVYAVIFLLVNGLYPWAQQKFVVEPNELDKERPFIQHNIELTRQAYSLTQIQQEPFAVEGQLDRPAIDQNAATVENIRLWDYATLLSTYQELQSLRLYYRFHDVDIDRYTLNGDYRQVMLAPRELDYNAVPDQAQTWVNQRLKYTHGYGLAMSPVNQVTVEGLPEFFIQDIPPASTVDLSVDQPRLYYGEETDHYIFTGTTTQEFDYPQGDQNALNNYDGEGGVPMGSFWRRLAYAADQGSLKILISNYFTPQSRIHYYRNVRQRVQQIAPFLSLDSDPYLSLIDGRMKWIVDGYTISDRYPYSEPISSTPDAAELLQNREIERIARSDTNYIRDAVKVVVDAYDGTLQFYVVDAADPILATYQKIFPSLFQPAEVASADLRAHYRYPLNLFQIQAQLYRAYHMEDPDVFYNQEDLWQFPLQVGEDDQLQRMEPYYVIMRLPNADGEEFLQILPFTPSTKDNMVAWMAARCDGENYGSLVLYEFPKQELVYGPKQIEARIDQNPEISQQLTLWNQQGSSVIRGDLLVIPVEQSLLYFEPVYLKADQGALPELKRVIVAYENTIVMRQALPEALQAIFSGASESAPVESAAAESSGDSTAGSATPSRPITPEQAETVAAALEAYQQGQTALQAGDWTAYGQAQKQLGQLLEQLQAAQTSPRSQSPTQSP</sequence>
<dbReference type="PANTHER" id="PTHR39344:SF1">
    <property type="entry name" value="UPF0182 PROTEIN SLL1060"/>
    <property type="match status" value="1"/>
</dbReference>
<evidence type="ECO:0000313" key="8">
    <source>
        <dbReference type="Proteomes" id="UP000636505"/>
    </source>
</evidence>
<gene>
    <name evidence="7" type="ORF">IQ241_05295</name>
</gene>
<evidence type="ECO:0000256" key="1">
    <source>
        <dbReference type="ARBA" id="ARBA00022475"/>
    </source>
</evidence>
<feature type="region of interest" description="Disordered" evidence="6">
    <location>
        <begin position="859"/>
        <end position="884"/>
    </location>
</feature>
<feature type="compositionally biased region" description="Polar residues" evidence="6">
    <location>
        <begin position="867"/>
        <end position="878"/>
    </location>
</feature>
<feature type="transmembrane region" description="Helical" evidence="5">
    <location>
        <begin position="97"/>
        <end position="118"/>
    </location>
</feature>
<comment type="subcellular location">
    <subcellularLocation>
        <location evidence="5">Cell membrane</location>
        <topology evidence="5">Multi-pass membrane protein</topology>
    </subcellularLocation>
</comment>
<dbReference type="Proteomes" id="UP000636505">
    <property type="component" value="Unassembled WGS sequence"/>
</dbReference>
<evidence type="ECO:0000256" key="4">
    <source>
        <dbReference type="ARBA" id="ARBA00023136"/>
    </source>
</evidence>
<feature type="transmembrane region" description="Helical" evidence="5">
    <location>
        <begin position="47"/>
        <end position="67"/>
    </location>
</feature>
<organism evidence="7 8">
    <name type="scientific">Vasconcelosia minhoensis LEGE 07310</name>
    <dbReference type="NCBI Taxonomy" id="915328"/>
    <lineage>
        <taxon>Bacteria</taxon>
        <taxon>Bacillati</taxon>
        <taxon>Cyanobacteriota</taxon>
        <taxon>Cyanophyceae</taxon>
        <taxon>Nodosilineales</taxon>
        <taxon>Cymatolegaceae</taxon>
        <taxon>Vasconcelosia</taxon>
        <taxon>Vasconcelosia minhoensis</taxon>
    </lineage>
</organism>
<name>A0A8J7DAQ5_9CYAN</name>
<dbReference type="PANTHER" id="PTHR39344">
    <property type="entry name" value="UPF0182 PROTEIN SLL1060"/>
    <property type="match status" value="1"/>
</dbReference>
<keyword evidence="3 5" id="KW-1133">Transmembrane helix</keyword>
<dbReference type="Pfam" id="PF03699">
    <property type="entry name" value="UPF0182"/>
    <property type="match status" value="1"/>
</dbReference>
<dbReference type="AlphaFoldDB" id="A0A8J7DAQ5"/>
<reference evidence="7" key="1">
    <citation type="submission" date="2020-10" db="EMBL/GenBank/DDBJ databases">
        <authorList>
            <person name="Castelo-Branco R."/>
            <person name="Eusebio N."/>
            <person name="Adriana R."/>
            <person name="Vieira A."/>
            <person name="Brugerolle De Fraissinette N."/>
            <person name="Rezende De Castro R."/>
            <person name="Schneider M.P."/>
            <person name="Vasconcelos V."/>
            <person name="Leao P.N."/>
        </authorList>
    </citation>
    <scope>NUCLEOTIDE SEQUENCE</scope>
    <source>
        <strain evidence="7">LEGE 07310</strain>
    </source>
</reference>
<keyword evidence="2 5" id="KW-0812">Transmembrane</keyword>
<feature type="transmembrane region" description="Helical" evidence="5">
    <location>
        <begin position="268"/>
        <end position="289"/>
    </location>
</feature>
<comment type="caution">
    <text evidence="5">Lacks conserved residue(s) required for the propagation of feature annotation.</text>
</comment>
<feature type="transmembrane region" description="Helical" evidence="5">
    <location>
        <begin position="241"/>
        <end position="261"/>
    </location>
</feature>
<keyword evidence="1 5" id="KW-1003">Cell membrane</keyword>
<proteinExistence type="inferred from homology"/>
<evidence type="ECO:0000256" key="2">
    <source>
        <dbReference type="ARBA" id="ARBA00022692"/>
    </source>
</evidence>
<evidence type="ECO:0000256" key="5">
    <source>
        <dbReference type="HAMAP-Rule" id="MF_01600"/>
    </source>
</evidence>
<evidence type="ECO:0000256" key="3">
    <source>
        <dbReference type="ARBA" id="ARBA00022989"/>
    </source>
</evidence>
<keyword evidence="8" id="KW-1185">Reference proteome</keyword>
<dbReference type="EMBL" id="JADEXG010000008">
    <property type="protein sequence ID" value="MBE9076717.1"/>
    <property type="molecule type" value="Genomic_DNA"/>
</dbReference>
<evidence type="ECO:0000313" key="7">
    <source>
        <dbReference type="EMBL" id="MBE9076717.1"/>
    </source>
</evidence>
<protein>
    <recommendedName>
        <fullName evidence="5">UPF0182 protein IQ241_05295</fullName>
    </recommendedName>
</protein>
<accession>A0A8J7DAQ5</accession>
<dbReference type="GO" id="GO:0005576">
    <property type="term" value="C:extracellular region"/>
    <property type="evidence" value="ECO:0007669"/>
    <property type="project" value="TreeGrafter"/>
</dbReference>